<dbReference type="RefSeq" id="WP_004872358.1">
    <property type="nucleotide sequence ID" value="NZ_CP005986.1"/>
</dbReference>
<dbReference type="SMART" id="SM00646">
    <property type="entry name" value="Ami_3"/>
    <property type="match status" value="1"/>
</dbReference>
<dbReference type="CDD" id="cd02696">
    <property type="entry name" value="MurNAc-LAA"/>
    <property type="match status" value="1"/>
</dbReference>
<accession>A0A059ZR62</accession>
<dbReference type="EC" id="3.5.1.28" evidence="2"/>
<dbReference type="AlphaFoldDB" id="A0A059ZR62"/>
<comment type="catalytic activity">
    <reaction evidence="1">
        <text>Hydrolyzes the link between N-acetylmuramoyl residues and L-amino acid residues in certain cell-wall glycopeptides.</text>
        <dbReference type="EC" id="3.5.1.28"/>
    </reaction>
</comment>
<evidence type="ECO:0000256" key="2">
    <source>
        <dbReference type="ARBA" id="ARBA00011901"/>
    </source>
</evidence>
<proteinExistence type="predicted"/>
<dbReference type="InterPro" id="IPR018392">
    <property type="entry name" value="LysM"/>
</dbReference>
<evidence type="ECO:0000313" key="5">
    <source>
        <dbReference type="EMBL" id="AIA55359.1"/>
    </source>
</evidence>
<dbReference type="KEGG" id="acz:Acaty_c1493"/>
<organism evidence="5 6">
    <name type="scientific">Acidithiobacillus caldus (strain ATCC 51756 / DSM 8584 / KU)</name>
    <dbReference type="NCBI Taxonomy" id="637389"/>
    <lineage>
        <taxon>Bacteria</taxon>
        <taxon>Pseudomonadati</taxon>
        <taxon>Pseudomonadota</taxon>
        <taxon>Acidithiobacillia</taxon>
        <taxon>Acidithiobacillales</taxon>
        <taxon>Acidithiobacillaceae</taxon>
        <taxon>Acidithiobacillus</taxon>
    </lineage>
</organism>
<dbReference type="Pfam" id="PF01520">
    <property type="entry name" value="Amidase_3"/>
    <property type="match status" value="1"/>
</dbReference>
<feature type="domain" description="MurNAc-LAA" evidence="4">
    <location>
        <begin position="105"/>
        <end position="259"/>
    </location>
</feature>
<dbReference type="InterPro" id="IPR006311">
    <property type="entry name" value="TAT_signal"/>
</dbReference>
<dbReference type="InterPro" id="IPR036779">
    <property type="entry name" value="LysM_dom_sf"/>
</dbReference>
<sequence>MSIPSRCDPGRRRFLRGGAAALGLGLAAGLGLGRARAEGLRPVVVCIDPGHGGHDPGCIGAKGLREKDVVLDVALRVGALLEAVPGLQVVYSRRTDVFVPLAQRLQLGIRQRADLFLSIHADAFPERDVRGSSVWILSERGASSSAARWLAQSQNGDFWDSSAALAGSRELHDVLLDLSRSAASSAATRAAQLLLRALAEVEDLHAAQVQKANFVVLRAPNVPSLLVETAFLSNPEEEKRLRDPDFRALLAQSISDAVLAHFVQAPPSDSRWSSARHAIAPGETLSELAARYGVRPNVLRLANGLVSAQLPAWGYLRVPILHA</sequence>
<dbReference type="InterPro" id="IPR002508">
    <property type="entry name" value="MurNAc-LAA_cat"/>
</dbReference>
<dbReference type="CDD" id="cd00118">
    <property type="entry name" value="LysM"/>
    <property type="match status" value="1"/>
</dbReference>
<keyword evidence="3 5" id="KW-0378">Hydrolase</keyword>
<dbReference type="Gene3D" id="3.40.630.40">
    <property type="entry name" value="Zn-dependent exopeptidases"/>
    <property type="match status" value="1"/>
</dbReference>
<dbReference type="GO" id="GO:0030288">
    <property type="term" value="C:outer membrane-bounded periplasmic space"/>
    <property type="evidence" value="ECO:0007669"/>
    <property type="project" value="TreeGrafter"/>
</dbReference>
<protein>
    <recommendedName>
        <fullName evidence="2">N-acetylmuramoyl-L-alanine amidase</fullName>
        <ecNumber evidence="2">3.5.1.28</ecNumber>
    </recommendedName>
</protein>
<dbReference type="PANTHER" id="PTHR30404">
    <property type="entry name" value="N-ACETYLMURAMOYL-L-ALANINE AMIDASE"/>
    <property type="match status" value="1"/>
</dbReference>
<dbReference type="Gene3D" id="3.10.350.10">
    <property type="entry name" value="LysM domain"/>
    <property type="match status" value="1"/>
</dbReference>
<dbReference type="PANTHER" id="PTHR30404:SF0">
    <property type="entry name" value="N-ACETYLMURAMOYL-L-ALANINE AMIDASE AMIC"/>
    <property type="match status" value="1"/>
</dbReference>
<evidence type="ECO:0000256" key="1">
    <source>
        <dbReference type="ARBA" id="ARBA00001561"/>
    </source>
</evidence>
<evidence type="ECO:0000313" key="6">
    <source>
        <dbReference type="Proteomes" id="UP000005522"/>
    </source>
</evidence>
<dbReference type="EMBL" id="CP005986">
    <property type="protein sequence ID" value="AIA55359.1"/>
    <property type="molecule type" value="Genomic_DNA"/>
</dbReference>
<evidence type="ECO:0000256" key="3">
    <source>
        <dbReference type="ARBA" id="ARBA00022801"/>
    </source>
</evidence>
<dbReference type="InterPro" id="IPR050695">
    <property type="entry name" value="N-acetylmuramoyl_amidase_3"/>
</dbReference>
<dbReference type="PROSITE" id="PS51318">
    <property type="entry name" value="TAT"/>
    <property type="match status" value="1"/>
</dbReference>
<reference evidence="5 6" key="1">
    <citation type="journal article" date="2009" name="J. Bacteriol.">
        <title>Draft genome sequence of the extremely acidophilic bacterium Acidithiobacillus caldus ATCC 51756 reveals metabolic versatility in the genus Acidithiobacillus.</title>
        <authorList>
            <person name="Valdes J."/>
            <person name="Quatrini R."/>
            <person name="Hallberg K."/>
            <person name="Dopson M."/>
            <person name="Valenzuela P.D."/>
            <person name="Holmes D.S."/>
        </authorList>
    </citation>
    <scope>NUCLEOTIDE SEQUENCE [LARGE SCALE GENOMIC DNA]</scope>
    <source>
        <strain evidence="6">ATCC 51756 / DSM 8584 / KU</strain>
    </source>
</reference>
<dbReference type="eggNOG" id="COG0860">
    <property type="taxonomic scope" value="Bacteria"/>
</dbReference>
<name>A0A059ZR62_ACICK</name>
<gene>
    <name evidence="5" type="ORF">Acaty_c1493</name>
</gene>
<dbReference type="GO" id="GO:0009253">
    <property type="term" value="P:peptidoglycan catabolic process"/>
    <property type="evidence" value="ECO:0007669"/>
    <property type="project" value="InterPro"/>
</dbReference>
<dbReference type="Pfam" id="PF01476">
    <property type="entry name" value="LysM"/>
    <property type="match status" value="1"/>
</dbReference>
<dbReference type="Proteomes" id="UP000005522">
    <property type="component" value="Chromosome"/>
</dbReference>
<dbReference type="GO" id="GO:0008745">
    <property type="term" value="F:N-acetylmuramoyl-L-alanine amidase activity"/>
    <property type="evidence" value="ECO:0007669"/>
    <property type="project" value="UniProtKB-EC"/>
</dbReference>
<dbReference type="HOGENOM" id="CLU_014322_2_4_6"/>
<dbReference type="SUPFAM" id="SSF53187">
    <property type="entry name" value="Zn-dependent exopeptidases"/>
    <property type="match status" value="1"/>
</dbReference>
<evidence type="ECO:0000259" key="4">
    <source>
        <dbReference type="SMART" id="SM00646"/>
    </source>
</evidence>